<reference evidence="1" key="1">
    <citation type="journal article" date="2023" name="Nat. Commun.">
        <title>Diploid and tetraploid genomes of Acorus and the evolution of monocots.</title>
        <authorList>
            <person name="Ma L."/>
            <person name="Liu K.W."/>
            <person name="Li Z."/>
            <person name="Hsiao Y.Y."/>
            <person name="Qi Y."/>
            <person name="Fu T."/>
            <person name="Tang G.D."/>
            <person name="Zhang D."/>
            <person name="Sun W.H."/>
            <person name="Liu D.K."/>
            <person name="Li Y."/>
            <person name="Chen G.Z."/>
            <person name="Liu X.D."/>
            <person name="Liao X.Y."/>
            <person name="Jiang Y.T."/>
            <person name="Yu X."/>
            <person name="Hao Y."/>
            <person name="Huang J."/>
            <person name="Zhao X.W."/>
            <person name="Ke S."/>
            <person name="Chen Y.Y."/>
            <person name="Wu W.L."/>
            <person name="Hsu J.L."/>
            <person name="Lin Y.F."/>
            <person name="Huang M.D."/>
            <person name="Li C.Y."/>
            <person name="Huang L."/>
            <person name="Wang Z.W."/>
            <person name="Zhao X."/>
            <person name="Zhong W.Y."/>
            <person name="Peng D.H."/>
            <person name="Ahmad S."/>
            <person name="Lan S."/>
            <person name="Zhang J.S."/>
            <person name="Tsai W.C."/>
            <person name="Van de Peer Y."/>
            <person name="Liu Z.J."/>
        </authorList>
    </citation>
    <scope>NUCLEOTIDE SEQUENCE</scope>
    <source>
        <strain evidence="1">CP</strain>
    </source>
</reference>
<dbReference type="EMBL" id="JAUJYO010000022">
    <property type="protein sequence ID" value="KAK1281911.1"/>
    <property type="molecule type" value="Genomic_DNA"/>
</dbReference>
<proteinExistence type="predicted"/>
<evidence type="ECO:0000313" key="1">
    <source>
        <dbReference type="EMBL" id="KAK1281911.1"/>
    </source>
</evidence>
<keyword evidence="2" id="KW-1185">Reference proteome</keyword>
<evidence type="ECO:0000313" key="2">
    <source>
        <dbReference type="Proteomes" id="UP001180020"/>
    </source>
</evidence>
<dbReference type="Proteomes" id="UP001180020">
    <property type="component" value="Unassembled WGS sequence"/>
</dbReference>
<sequence>MGRFRRIVTPTAQQQTVLPSCDVELLQFALNFQFLEAEFFLHSSLGCGLDTVAPDLAKGGP</sequence>
<gene>
    <name evidence="1" type="ORF">QJS10_CPB22g00407</name>
</gene>
<name>A0AAV9C0K1_ACOCL</name>
<protein>
    <submittedName>
        <fullName evidence="1">Uncharacterized protein</fullName>
    </submittedName>
</protein>
<organism evidence="1 2">
    <name type="scientific">Acorus calamus</name>
    <name type="common">Sweet flag</name>
    <dbReference type="NCBI Taxonomy" id="4465"/>
    <lineage>
        <taxon>Eukaryota</taxon>
        <taxon>Viridiplantae</taxon>
        <taxon>Streptophyta</taxon>
        <taxon>Embryophyta</taxon>
        <taxon>Tracheophyta</taxon>
        <taxon>Spermatophyta</taxon>
        <taxon>Magnoliopsida</taxon>
        <taxon>Liliopsida</taxon>
        <taxon>Acoraceae</taxon>
        <taxon>Acorus</taxon>
    </lineage>
</organism>
<accession>A0AAV9C0K1</accession>
<reference evidence="1" key="2">
    <citation type="submission" date="2023-06" db="EMBL/GenBank/DDBJ databases">
        <authorList>
            <person name="Ma L."/>
            <person name="Liu K.-W."/>
            <person name="Li Z."/>
            <person name="Hsiao Y.-Y."/>
            <person name="Qi Y."/>
            <person name="Fu T."/>
            <person name="Tang G."/>
            <person name="Zhang D."/>
            <person name="Sun W.-H."/>
            <person name="Liu D.-K."/>
            <person name="Li Y."/>
            <person name="Chen G.-Z."/>
            <person name="Liu X.-D."/>
            <person name="Liao X.-Y."/>
            <person name="Jiang Y.-T."/>
            <person name="Yu X."/>
            <person name="Hao Y."/>
            <person name="Huang J."/>
            <person name="Zhao X.-W."/>
            <person name="Ke S."/>
            <person name="Chen Y.-Y."/>
            <person name="Wu W.-L."/>
            <person name="Hsu J.-L."/>
            <person name="Lin Y.-F."/>
            <person name="Huang M.-D."/>
            <person name="Li C.-Y."/>
            <person name="Huang L."/>
            <person name="Wang Z.-W."/>
            <person name="Zhao X."/>
            <person name="Zhong W.-Y."/>
            <person name="Peng D.-H."/>
            <person name="Ahmad S."/>
            <person name="Lan S."/>
            <person name="Zhang J.-S."/>
            <person name="Tsai W.-C."/>
            <person name="Van De Peer Y."/>
            <person name="Liu Z.-J."/>
        </authorList>
    </citation>
    <scope>NUCLEOTIDE SEQUENCE</scope>
    <source>
        <strain evidence="1">CP</strain>
        <tissue evidence="1">Leaves</tissue>
    </source>
</reference>
<comment type="caution">
    <text evidence="1">The sequence shown here is derived from an EMBL/GenBank/DDBJ whole genome shotgun (WGS) entry which is preliminary data.</text>
</comment>
<dbReference type="AlphaFoldDB" id="A0AAV9C0K1"/>
<dbReference type="PANTHER" id="PTHR31694">
    <property type="entry name" value="DESICCATION-LIKE PROTEIN"/>
    <property type="match status" value="1"/>
</dbReference>
<dbReference type="PANTHER" id="PTHR31694:SF12">
    <property type="entry name" value="DESICCATION-LIKE PROTEIN"/>
    <property type="match status" value="1"/>
</dbReference>
<dbReference type="InterPro" id="IPR052965">
    <property type="entry name" value="Pigment-catalase-like"/>
</dbReference>